<dbReference type="STRING" id="483219.LILAB_12840"/>
<gene>
    <name evidence="1" type="ordered locus">LILAB_12840</name>
</gene>
<dbReference type="EMBL" id="CP002830">
    <property type="protein sequence ID" value="AEI64475.1"/>
    <property type="molecule type" value="Genomic_DNA"/>
</dbReference>
<proteinExistence type="predicted"/>
<dbReference type="AlphaFoldDB" id="F8C8X5"/>
<name>F8C8X5_MYXFH</name>
<dbReference type="HOGENOM" id="CLU_2082252_0_0_7"/>
<evidence type="ECO:0000313" key="2">
    <source>
        <dbReference type="Proteomes" id="UP000000488"/>
    </source>
</evidence>
<dbReference type="KEGG" id="mfu:LILAB_12840"/>
<reference evidence="1 2" key="1">
    <citation type="journal article" date="2011" name="J. Bacteriol.">
        <title>Genome sequence of the halotolerant marine bacterium Myxococcus fulvus HW-1.</title>
        <authorList>
            <person name="Li Z.F."/>
            <person name="Li X."/>
            <person name="Liu H."/>
            <person name="Liu X."/>
            <person name="Han K."/>
            <person name="Wu Z.H."/>
            <person name="Hu W."/>
            <person name="Li F.F."/>
            <person name="Li Y.Z."/>
        </authorList>
    </citation>
    <scope>NUCLEOTIDE SEQUENCE [LARGE SCALE GENOMIC DNA]</scope>
    <source>
        <strain evidence="2">ATCC BAA-855 / HW-1</strain>
    </source>
</reference>
<organism evidence="1 2">
    <name type="scientific">Myxococcus fulvus (strain ATCC BAA-855 / HW-1)</name>
    <dbReference type="NCBI Taxonomy" id="483219"/>
    <lineage>
        <taxon>Bacteria</taxon>
        <taxon>Pseudomonadati</taxon>
        <taxon>Myxococcota</taxon>
        <taxon>Myxococcia</taxon>
        <taxon>Myxococcales</taxon>
        <taxon>Cystobacterineae</taxon>
        <taxon>Myxococcaceae</taxon>
        <taxon>Myxococcus</taxon>
    </lineage>
</organism>
<accession>F8C8X5</accession>
<evidence type="ECO:0000313" key="1">
    <source>
        <dbReference type="EMBL" id="AEI64475.1"/>
    </source>
</evidence>
<protein>
    <submittedName>
        <fullName evidence="1">Uncharacterized protein</fullName>
    </submittedName>
</protein>
<sequence>MLRDVVLERFAGVVRRAVARRAAVFRVVDFEPERVARVGLRVRPVVVVERRVPARFAAVALPPLRPALRAFFRAAGRLRATLALLPEPPFFIPPPVSLFTVAQARASAVSSDAPRFS</sequence>
<dbReference type="Proteomes" id="UP000000488">
    <property type="component" value="Chromosome"/>
</dbReference>